<evidence type="ECO:0000256" key="6">
    <source>
        <dbReference type="ARBA" id="ARBA00023004"/>
    </source>
</evidence>
<dbReference type="OrthoDB" id="1470350at2759"/>
<dbReference type="PRINTS" id="PR00385">
    <property type="entry name" value="P450"/>
</dbReference>
<dbReference type="PRINTS" id="PR00463">
    <property type="entry name" value="EP450I"/>
</dbReference>
<dbReference type="AlphaFoldDB" id="A0A4Q9MND8"/>
<evidence type="ECO:0000256" key="1">
    <source>
        <dbReference type="ARBA" id="ARBA00001971"/>
    </source>
</evidence>
<gene>
    <name evidence="11" type="ORF">BD311DRAFT_693530</name>
</gene>
<evidence type="ECO:0000256" key="9">
    <source>
        <dbReference type="RuleBase" id="RU000461"/>
    </source>
</evidence>
<keyword evidence="10" id="KW-0472">Membrane</keyword>
<dbReference type="GO" id="GO:0016705">
    <property type="term" value="F:oxidoreductase activity, acting on paired donors, with incorporation or reduction of molecular oxygen"/>
    <property type="evidence" value="ECO:0007669"/>
    <property type="project" value="InterPro"/>
</dbReference>
<dbReference type="GO" id="GO:0004497">
    <property type="term" value="F:monooxygenase activity"/>
    <property type="evidence" value="ECO:0007669"/>
    <property type="project" value="UniProtKB-KW"/>
</dbReference>
<keyword evidence="10" id="KW-0812">Transmembrane</keyword>
<evidence type="ECO:0000256" key="5">
    <source>
        <dbReference type="ARBA" id="ARBA00023002"/>
    </source>
</evidence>
<keyword evidence="7 9" id="KW-0503">Monooxygenase</keyword>
<organism evidence="11">
    <name type="scientific">Dichomitus squalens</name>
    <dbReference type="NCBI Taxonomy" id="114155"/>
    <lineage>
        <taxon>Eukaryota</taxon>
        <taxon>Fungi</taxon>
        <taxon>Dikarya</taxon>
        <taxon>Basidiomycota</taxon>
        <taxon>Agaricomycotina</taxon>
        <taxon>Agaricomycetes</taxon>
        <taxon>Polyporales</taxon>
        <taxon>Polyporaceae</taxon>
        <taxon>Dichomitus</taxon>
    </lineage>
</organism>
<evidence type="ECO:0000256" key="8">
    <source>
        <dbReference type="PIRSR" id="PIRSR602401-1"/>
    </source>
</evidence>
<keyword evidence="4 8" id="KW-0479">Metal-binding</keyword>
<reference evidence="11" key="1">
    <citation type="submission" date="2019-01" db="EMBL/GenBank/DDBJ databases">
        <title>Draft genome sequences of three monokaryotic isolates of the white-rot basidiomycete fungus Dichomitus squalens.</title>
        <authorList>
            <consortium name="DOE Joint Genome Institute"/>
            <person name="Lopez S.C."/>
            <person name="Andreopoulos B."/>
            <person name="Pangilinan J."/>
            <person name="Lipzen A."/>
            <person name="Riley R."/>
            <person name="Ahrendt S."/>
            <person name="Ng V."/>
            <person name="Barry K."/>
            <person name="Daum C."/>
            <person name="Grigoriev I.V."/>
            <person name="Hilden K.S."/>
            <person name="Makela M.R."/>
            <person name="de Vries R.P."/>
        </authorList>
    </citation>
    <scope>NUCLEOTIDE SEQUENCE [LARGE SCALE GENOMIC DNA]</scope>
    <source>
        <strain evidence="11">OM18370.1</strain>
    </source>
</reference>
<feature type="binding site" description="axial binding residue" evidence="8">
    <location>
        <position position="503"/>
    </location>
    <ligand>
        <name>heme</name>
        <dbReference type="ChEBI" id="CHEBI:30413"/>
    </ligand>
    <ligandPart>
        <name>Fe</name>
        <dbReference type="ChEBI" id="CHEBI:18248"/>
    </ligandPart>
</feature>
<evidence type="ECO:0000256" key="4">
    <source>
        <dbReference type="ARBA" id="ARBA00022723"/>
    </source>
</evidence>
<name>A0A4Q9MND8_9APHY</name>
<dbReference type="InterPro" id="IPR001128">
    <property type="entry name" value="Cyt_P450"/>
</dbReference>
<accession>A0A4Q9MND8</accession>
<dbReference type="InterPro" id="IPR002401">
    <property type="entry name" value="Cyt_P450_E_grp-I"/>
</dbReference>
<feature type="transmembrane region" description="Helical" evidence="10">
    <location>
        <begin position="42"/>
        <end position="60"/>
    </location>
</feature>
<protein>
    <submittedName>
        <fullName evidence="11">Cytochrome P450 monooxygenase pc-2</fullName>
    </submittedName>
</protein>
<evidence type="ECO:0000256" key="7">
    <source>
        <dbReference type="ARBA" id="ARBA00023033"/>
    </source>
</evidence>
<dbReference type="EMBL" id="ML143416">
    <property type="protein sequence ID" value="TBU28995.1"/>
    <property type="molecule type" value="Genomic_DNA"/>
</dbReference>
<dbReference type="CDD" id="cd11063">
    <property type="entry name" value="CYP52"/>
    <property type="match status" value="1"/>
</dbReference>
<keyword evidence="10" id="KW-1133">Transmembrane helix</keyword>
<keyword evidence="3 8" id="KW-0349">Heme</keyword>
<evidence type="ECO:0000313" key="11">
    <source>
        <dbReference type="EMBL" id="TBU28995.1"/>
    </source>
</evidence>
<dbReference type="Pfam" id="PF00067">
    <property type="entry name" value="p450"/>
    <property type="match status" value="1"/>
</dbReference>
<dbReference type="InterPro" id="IPR036396">
    <property type="entry name" value="Cyt_P450_sf"/>
</dbReference>
<proteinExistence type="inferred from homology"/>
<keyword evidence="6 8" id="KW-0408">Iron</keyword>
<feature type="transmembrane region" description="Helical" evidence="10">
    <location>
        <begin position="17"/>
        <end position="36"/>
    </location>
</feature>
<dbReference type="InterPro" id="IPR017972">
    <property type="entry name" value="Cyt_P450_CS"/>
</dbReference>
<dbReference type="GO" id="GO:0005506">
    <property type="term" value="F:iron ion binding"/>
    <property type="evidence" value="ECO:0007669"/>
    <property type="project" value="InterPro"/>
</dbReference>
<dbReference type="PROSITE" id="PS00086">
    <property type="entry name" value="CYTOCHROME_P450"/>
    <property type="match status" value="1"/>
</dbReference>
<sequence length="579" mass="66171">MPTLPPGPRFLLRHMHYLVLPPTSVFLGTVLVQGLGGVRLPTLAIVLAYLLSFPFFWFGYRAWRDVSIKRAAAARGAIVLPLAKLTKDIKFTGEEGYPRDFLFRLCEIWGHSFMLELYSVERLFTSEPEHIKAILATDFDSFEKGELFRDQMQSLLGVGVFNADNELWKFHRSMTRPFFSKDRISHFENFDRHATDALTQVKARMREGYAIDWQDLISRFTLDSATEFLFGKDVRSLSKGLPYPPTADVRHSQPEEDGFAAAFYEAQMASARRGRFQDVWGLTEFWKDRVIPYKAAIDKFINPILEDALRTKAEKASADIVDTKEVSEEDTLLSSLLKVTDDRDILHDEILNILLAGRDTTASTLTFAVYRLAEHPDILFRLRQEILSIVGPSRRPSYEDIRNMKYLRAVINETLRLYPPVPMNSRSAARDTVFPSTTTRESVFVPAGTTCIYSVFLMHRRKDLWGPDALKFDPNRFLDERVQKYLTPNPFIFLPFNAGPRICLGQQFAYNEVSFMLVRLLQQFSAIEFVPEVAPKSMTPPGYTNSPGSDGTDRVWMGFHLTGYAKGGLWVKMTEATNE</sequence>
<keyword evidence="5 9" id="KW-0560">Oxidoreductase</keyword>
<evidence type="ECO:0000256" key="2">
    <source>
        <dbReference type="ARBA" id="ARBA00010617"/>
    </source>
</evidence>
<evidence type="ECO:0000256" key="10">
    <source>
        <dbReference type="SAM" id="Phobius"/>
    </source>
</evidence>
<dbReference type="PANTHER" id="PTHR24287:SF1">
    <property type="entry name" value="P450, PUTATIVE (EUROFUNG)-RELATED"/>
    <property type="match status" value="1"/>
</dbReference>
<dbReference type="InterPro" id="IPR047146">
    <property type="entry name" value="Cyt_P450_E_CYP52_fungi"/>
</dbReference>
<dbReference type="GO" id="GO:0020037">
    <property type="term" value="F:heme binding"/>
    <property type="evidence" value="ECO:0007669"/>
    <property type="project" value="InterPro"/>
</dbReference>
<dbReference type="Gene3D" id="1.10.630.10">
    <property type="entry name" value="Cytochrome P450"/>
    <property type="match status" value="1"/>
</dbReference>
<comment type="similarity">
    <text evidence="2 9">Belongs to the cytochrome P450 family.</text>
</comment>
<evidence type="ECO:0000256" key="3">
    <source>
        <dbReference type="ARBA" id="ARBA00022617"/>
    </source>
</evidence>
<comment type="cofactor">
    <cofactor evidence="1 8">
        <name>heme</name>
        <dbReference type="ChEBI" id="CHEBI:30413"/>
    </cofactor>
</comment>
<dbReference type="PANTHER" id="PTHR24287">
    <property type="entry name" value="P450, PUTATIVE (EUROFUNG)-RELATED"/>
    <property type="match status" value="1"/>
</dbReference>
<dbReference type="SUPFAM" id="SSF48264">
    <property type="entry name" value="Cytochrome P450"/>
    <property type="match status" value="1"/>
</dbReference>
<dbReference type="Proteomes" id="UP000292957">
    <property type="component" value="Unassembled WGS sequence"/>
</dbReference>